<evidence type="ECO:0000256" key="3">
    <source>
        <dbReference type="ARBA" id="ARBA00022475"/>
    </source>
</evidence>
<sequence>MSHRKERPMENDVPTWALTRRLLGENARQHWVGYTVGFVLLAVSSAMTALVAYVMEDVINNVFIDPQPAMVWTVAISVIVIFVLRGVTTYAAAIVLARIGNRIVADMQLRMFERTQAQSLSWVDAQDIGDLVVRFQTGVTAVRQAIQVLVQSVGRDLLTMAGLVGIMFYQDPIMAFIALFVAPPAIFVIVTVMRRMTTVARTEFASVGRLIGMVKEVVLGARVIKSFRIEQRLAHDMGQVVERVRKLNNKIARLSNATSPIMDMLGGFAFAAIILYGGTQIAAGELDAGSLFSFITAFMLVYEPAKRLGKFNVDYQKHLVGVRMVYDILDTAPDSSERMDGADLKVREGEIVIENARFSYGEQAVLHDLSLTIPARKVTALVGPSGGGKSTVLSLISRLHQAQSGRIAIDGQDVSAVTTDSLRRNVALVGQDAFLFDTTIADNIRMGRPDATDAEVEDAARAANAHDFIMRQNLGYETPVGEGGGRLSGGQRQRISIARAMLKNAPILLLDEPTAALDTMSERKVLEAIERLMHGRTVVVIAHRLSTIRDADVIHVLNEGALVESGDHEALMASGGLYRHLHDTQFRSDA</sequence>
<dbReference type="InterPro" id="IPR011527">
    <property type="entry name" value="ABC1_TM_dom"/>
</dbReference>
<dbReference type="SUPFAM" id="SSF52540">
    <property type="entry name" value="P-loop containing nucleoside triphosphate hydrolases"/>
    <property type="match status" value="1"/>
</dbReference>
<proteinExistence type="predicted"/>
<keyword evidence="13" id="KW-1185">Reference proteome</keyword>
<evidence type="ECO:0000256" key="6">
    <source>
        <dbReference type="ARBA" id="ARBA00022840"/>
    </source>
</evidence>
<dbReference type="AlphaFoldDB" id="A0A6G7VL61"/>
<evidence type="ECO:0000313" key="13">
    <source>
        <dbReference type="Proteomes" id="UP000500791"/>
    </source>
</evidence>
<feature type="transmembrane region" description="Helical" evidence="9">
    <location>
        <begin position="175"/>
        <end position="193"/>
    </location>
</feature>
<dbReference type="Proteomes" id="UP000500791">
    <property type="component" value="Chromosome"/>
</dbReference>
<dbReference type="Pfam" id="PF00664">
    <property type="entry name" value="ABC_membrane"/>
    <property type="match status" value="1"/>
</dbReference>
<dbReference type="Gene3D" id="3.40.50.300">
    <property type="entry name" value="P-loop containing nucleotide triphosphate hydrolases"/>
    <property type="match status" value="1"/>
</dbReference>
<evidence type="ECO:0000256" key="9">
    <source>
        <dbReference type="SAM" id="Phobius"/>
    </source>
</evidence>
<dbReference type="PROSITE" id="PS50893">
    <property type="entry name" value="ABC_TRANSPORTER_2"/>
    <property type="match status" value="1"/>
</dbReference>
<dbReference type="InterPro" id="IPR017871">
    <property type="entry name" value="ABC_transporter-like_CS"/>
</dbReference>
<organism evidence="12 13">
    <name type="scientific">Pontivivens nitratireducens</name>
    <dbReference type="NCBI Taxonomy" id="2758038"/>
    <lineage>
        <taxon>Bacteria</taxon>
        <taxon>Pseudomonadati</taxon>
        <taxon>Pseudomonadota</taxon>
        <taxon>Alphaproteobacteria</taxon>
        <taxon>Rhodobacterales</taxon>
        <taxon>Paracoccaceae</taxon>
        <taxon>Pontivivens</taxon>
    </lineage>
</organism>
<evidence type="ECO:0000256" key="1">
    <source>
        <dbReference type="ARBA" id="ARBA00004651"/>
    </source>
</evidence>
<dbReference type="PROSITE" id="PS00211">
    <property type="entry name" value="ABC_TRANSPORTER_1"/>
    <property type="match status" value="1"/>
</dbReference>
<feature type="domain" description="ABC transporter" evidence="10">
    <location>
        <begin position="351"/>
        <end position="584"/>
    </location>
</feature>
<keyword evidence="8 9" id="KW-0472">Membrane</keyword>
<dbReference type="RefSeq" id="WP_166190534.1">
    <property type="nucleotide sequence ID" value="NZ_CP049811.1"/>
</dbReference>
<evidence type="ECO:0000313" key="12">
    <source>
        <dbReference type="EMBL" id="QIK40744.1"/>
    </source>
</evidence>
<name>A0A6G7VL61_9RHOB</name>
<keyword evidence="3" id="KW-1003">Cell membrane</keyword>
<dbReference type="SUPFAM" id="SSF90123">
    <property type="entry name" value="ABC transporter transmembrane region"/>
    <property type="match status" value="1"/>
</dbReference>
<dbReference type="InterPro" id="IPR003439">
    <property type="entry name" value="ABC_transporter-like_ATP-bd"/>
</dbReference>
<feature type="domain" description="ABC transmembrane type-1" evidence="11">
    <location>
        <begin position="36"/>
        <end position="317"/>
    </location>
</feature>
<accession>A0A6G7VL61</accession>
<dbReference type="GO" id="GO:0015421">
    <property type="term" value="F:ABC-type oligopeptide transporter activity"/>
    <property type="evidence" value="ECO:0007669"/>
    <property type="project" value="TreeGrafter"/>
</dbReference>
<feature type="transmembrane region" description="Helical" evidence="9">
    <location>
        <begin position="74"/>
        <end position="97"/>
    </location>
</feature>
<dbReference type="GO" id="GO:0005886">
    <property type="term" value="C:plasma membrane"/>
    <property type="evidence" value="ECO:0007669"/>
    <property type="project" value="UniProtKB-SubCell"/>
</dbReference>
<gene>
    <name evidence="12" type="ORF">G8E03_08170</name>
</gene>
<dbReference type="KEGG" id="mon:G8E03_08170"/>
<keyword evidence="2" id="KW-0813">Transport</keyword>
<feature type="transmembrane region" description="Helical" evidence="9">
    <location>
        <begin position="153"/>
        <end position="169"/>
    </location>
</feature>
<evidence type="ECO:0000256" key="8">
    <source>
        <dbReference type="ARBA" id="ARBA00023136"/>
    </source>
</evidence>
<evidence type="ECO:0000259" key="10">
    <source>
        <dbReference type="PROSITE" id="PS50893"/>
    </source>
</evidence>
<evidence type="ECO:0000256" key="7">
    <source>
        <dbReference type="ARBA" id="ARBA00022989"/>
    </source>
</evidence>
<dbReference type="InterPro" id="IPR036640">
    <property type="entry name" value="ABC1_TM_sf"/>
</dbReference>
<dbReference type="CDD" id="cd18552">
    <property type="entry name" value="ABC_6TM_MsbA_like"/>
    <property type="match status" value="1"/>
</dbReference>
<keyword evidence="6 12" id="KW-0067">ATP-binding</keyword>
<dbReference type="FunFam" id="3.40.50.300:FF:000221">
    <property type="entry name" value="Multidrug ABC transporter ATP-binding protein"/>
    <property type="match status" value="1"/>
</dbReference>
<dbReference type="InterPro" id="IPR027417">
    <property type="entry name" value="P-loop_NTPase"/>
</dbReference>
<dbReference type="GO" id="GO:0016887">
    <property type="term" value="F:ATP hydrolysis activity"/>
    <property type="evidence" value="ECO:0007669"/>
    <property type="project" value="InterPro"/>
</dbReference>
<dbReference type="GO" id="GO:0005524">
    <property type="term" value="F:ATP binding"/>
    <property type="evidence" value="ECO:0007669"/>
    <property type="project" value="UniProtKB-KW"/>
</dbReference>
<dbReference type="PROSITE" id="PS50929">
    <property type="entry name" value="ABC_TM1F"/>
    <property type="match status" value="1"/>
</dbReference>
<dbReference type="SMART" id="SM00382">
    <property type="entry name" value="AAA"/>
    <property type="match status" value="1"/>
</dbReference>
<dbReference type="PANTHER" id="PTHR43394">
    <property type="entry name" value="ATP-DEPENDENT PERMEASE MDL1, MITOCHONDRIAL"/>
    <property type="match status" value="1"/>
</dbReference>
<dbReference type="InterPro" id="IPR003593">
    <property type="entry name" value="AAA+_ATPase"/>
</dbReference>
<evidence type="ECO:0000256" key="4">
    <source>
        <dbReference type="ARBA" id="ARBA00022692"/>
    </source>
</evidence>
<comment type="subcellular location">
    <subcellularLocation>
        <location evidence="1">Cell membrane</location>
        <topology evidence="1">Multi-pass membrane protein</topology>
    </subcellularLocation>
</comment>
<evidence type="ECO:0000256" key="5">
    <source>
        <dbReference type="ARBA" id="ARBA00022741"/>
    </source>
</evidence>
<dbReference type="Pfam" id="PF00005">
    <property type="entry name" value="ABC_tran"/>
    <property type="match status" value="1"/>
</dbReference>
<evidence type="ECO:0000259" key="11">
    <source>
        <dbReference type="PROSITE" id="PS50929"/>
    </source>
</evidence>
<dbReference type="Gene3D" id="1.20.1560.10">
    <property type="entry name" value="ABC transporter type 1, transmembrane domain"/>
    <property type="match status" value="1"/>
</dbReference>
<dbReference type="PANTHER" id="PTHR43394:SF1">
    <property type="entry name" value="ATP-BINDING CASSETTE SUB-FAMILY B MEMBER 10, MITOCHONDRIAL"/>
    <property type="match status" value="1"/>
</dbReference>
<keyword evidence="7 9" id="KW-1133">Transmembrane helix</keyword>
<reference evidence="12 13" key="1">
    <citation type="submission" date="2020-03" db="EMBL/GenBank/DDBJ databases">
        <title>Complete genome sequence of Monaibacterium sp. ALG8 with diverse plasmids.</title>
        <authorList>
            <person name="Sun C."/>
        </authorList>
    </citation>
    <scope>NUCLEOTIDE SEQUENCE [LARGE SCALE GENOMIC DNA]</scope>
    <source>
        <strain evidence="12 13">ALG8</strain>
    </source>
</reference>
<evidence type="ECO:0000256" key="2">
    <source>
        <dbReference type="ARBA" id="ARBA00022448"/>
    </source>
</evidence>
<keyword evidence="4 9" id="KW-0812">Transmembrane</keyword>
<protein>
    <submittedName>
        <fullName evidence="12">ABC transporter ATP-binding protein</fullName>
    </submittedName>
</protein>
<keyword evidence="5" id="KW-0547">Nucleotide-binding</keyword>
<feature type="transmembrane region" description="Helical" evidence="9">
    <location>
        <begin position="31"/>
        <end position="54"/>
    </location>
</feature>
<dbReference type="InterPro" id="IPR039421">
    <property type="entry name" value="Type_1_exporter"/>
</dbReference>
<dbReference type="EMBL" id="CP049811">
    <property type="protein sequence ID" value="QIK40744.1"/>
    <property type="molecule type" value="Genomic_DNA"/>
</dbReference>